<dbReference type="SUPFAM" id="SSF110296">
    <property type="entry name" value="Oligoxyloglucan reducing end-specific cellobiohydrolase"/>
    <property type="match status" value="1"/>
</dbReference>
<feature type="domain" description="DUF4988" evidence="1">
    <location>
        <begin position="2"/>
        <end position="115"/>
    </location>
</feature>
<proteinExistence type="predicted"/>
<dbReference type="EMBL" id="JADIME010000084">
    <property type="protein sequence ID" value="MBO8465910.1"/>
    <property type="molecule type" value="Genomic_DNA"/>
</dbReference>
<accession>A0A9D9I599</accession>
<evidence type="ECO:0000313" key="3">
    <source>
        <dbReference type="Proteomes" id="UP000823597"/>
    </source>
</evidence>
<dbReference type="InterPro" id="IPR032149">
    <property type="entry name" value="DUF4988"/>
</dbReference>
<reference evidence="2" key="1">
    <citation type="submission" date="2020-10" db="EMBL/GenBank/DDBJ databases">
        <authorList>
            <person name="Gilroy R."/>
        </authorList>
    </citation>
    <scope>NUCLEOTIDE SEQUENCE</scope>
    <source>
        <strain evidence="2">10037</strain>
    </source>
</reference>
<reference evidence="2" key="2">
    <citation type="journal article" date="2021" name="PeerJ">
        <title>Extensive microbial diversity within the chicken gut microbiome revealed by metagenomics and culture.</title>
        <authorList>
            <person name="Gilroy R."/>
            <person name="Ravi A."/>
            <person name="Getino M."/>
            <person name="Pursley I."/>
            <person name="Horton D.L."/>
            <person name="Alikhan N.F."/>
            <person name="Baker D."/>
            <person name="Gharbi K."/>
            <person name="Hall N."/>
            <person name="Watson M."/>
            <person name="Adriaenssens E.M."/>
            <person name="Foster-Nyarko E."/>
            <person name="Jarju S."/>
            <person name="Secka A."/>
            <person name="Antonio M."/>
            <person name="Oren A."/>
            <person name="Chaudhuri R.R."/>
            <person name="La Ragione R."/>
            <person name="Hildebrand F."/>
            <person name="Pallen M.J."/>
        </authorList>
    </citation>
    <scope>NUCLEOTIDE SEQUENCE</scope>
    <source>
        <strain evidence="2">10037</strain>
    </source>
</reference>
<dbReference type="Gene3D" id="3.80.10.10">
    <property type="entry name" value="Ribonuclease Inhibitor"/>
    <property type="match status" value="1"/>
</dbReference>
<evidence type="ECO:0000313" key="2">
    <source>
        <dbReference type="EMBL" id="MBO8465910.1"/>
    </source>
</evidence>
<dbReference type="AlphaFoldDB" id="A0A9D9I599"/>
<comment type="caution">
    <text evidence="2">The sequence shown here is derived from an EMBL/GenBank/DDBJ whole genome shotgun (WGS) entry which is preliminary data.</text>
</comment>
<protein>
    <recommendedName>
        <fullName evidence="1">DUF4988 domain-containing protein</fullName>
    </recommendedName>
</protein>
<dbReference type="Proteomes" id="UP000823597">
    <property type="component" value="Unassembled WGS sequence"/>
</dbReference>
<organism evidence="2 3">
    <name type="scientific">Candidatus Merdivivens pullistercoris</name>
    <dbReference type="NCBI Taxonomy" id="2840873"/>
    <lineage>
        <taxon>Bacteria</taxon>
        <taxon>Pseudomonadati</taxon>
        <taxon>Bacteroidota</taxon>
        <taxon>Bacteroidia</taxon>
        <taxon>Bacteroidales</taxon>
        <taxon>Muribaculaceae</taxon>
        <taxon>Muribaculaceae incertae sedis</taxon>
        <taxon>Candidatus Merdivivens</taxon>
    </lineage>
</organism>
<dbReference type="InterPro" id="IPR032675">
    <property type="entry name" value="LRR_dom_sf"/>
</dbReference>
<dbReference type="Pfam" id="PF16378">
    <property type="entry name" value="DUF4988"/>
    <property type="match status" value="1"/>
</dbReference>
<sequence>MTIRNGQDGEDGLTPPSITVVEEDGTYYWAYENADGSTDFILDDDGNRIPVTGEAPRVRINDEGYWEISTDGGQTWENTNVKAEGGDGDSFFSDVYVEDGILYLVLADGTVIDVPMTAELSFDFGTEADTLYFGAGESRTLAYTMSGAENVTITKPDGWRASIEGEGLVITAPAAENTFAETEGVISVILFAANGQSLLAEQIVKIGEDPDAAKVIDFPDANLKAYLVENYDLNGDGEIDTGEAAQITDITLNTAYSTDDKKVKDVTGLDRFEY</sequence>
<evidence type="ECO:0000259" key="1">
    <source>
        <dbReference type="Pfam" id="PF16378"/>
    </source>
</evidence>
<name>A0A9D9I599_9BACT</name>
<gene>
    <name evidence="2" type="ORF">IAB93_07955</name>
</gene>